<dbReference type="RefSeq" id="WP_069641669.1">
    <property type="nucleotide sequence ID" value="NZ_MIJE01000001.1"/>
</dbReference>
<feature type="transmembrane region" description="Helical" evidence="1">
    <location>
        <begin position="364"/>
        <end position="386"/>
    </location>
</feature>
<dbReference type="InterPro" id="IPR012507">
    <property type="entry name" value="YibE_F"/>
</dbReference>
<dbReference type="PANTHER" id="PTHR41771">
    <property type="entry name" value="MEMBRANE PROTEIN-RELATED"/>
    <property type="match status" value="1"/>
</dbReference>
<proteinExistence type="predicted"/>
<dbReference type="STRING" id="766136.BHF68_00355"/>
<evidence type="ECO:0008006" key="5">
    <source>
        <dbReference type="Google" id="ProtNLM"/>
    </source>
</evidence>
<dbReference type="OrthoDB" id="5753718at2"/>
<keyword evidence="1" id="KW-0472">Membrane</keyword>
<feature type="transmembrane region" description="Helical" evidence="1">
    <location>
        <begin position="141"/>
        <end position="158"/>
    </location>
</feature>
<protein>
    <recommendedName>
        <fullName evidence="5">YibE/F family protein</fullName>
    </recommendedName>
</protein>
<sequence length="404" mass="43760">MKRKTSLLLLLLVITLLPTSVLATTEPIDLNPDLGTIEYPIETEPLQQPLEQPEHVKGKVIAITEEIKGQDFGGMRADIQIFEVEILTGEHKGTIIESENTMFGNPAYDLWVSEGDRVLLVLETGPDGNIQAYLMDFSRDSYLYAIIALFIILLLIVGRFQGVKAVITLGLTVFIIGMFMLPLLFQGHSPVLLALVTGFLVSTITFVIIGGFSRKSLAAILGTIGGLAAAGILSILMTNLMNLNGLSSDEAQMLMYIPQAVEFDFRGLLLAGILIGALGAVMDVSMSIASAMEEIYKKSKQLSFKELYESGMNVGKDIMGTMSNTLILAYTGTSIPLLLVLMAYEQPFMKLINMDFFATEILRALSGSIGLVLAIPITALIAGILLKANVKDIPDSTTSESQKS</sequence>
<feature type="transmembrane region" description="Helical" evidence="1">
    <location>
        <begin position="326"/>
        <end position="344"/>
    </location>
</feature>
<feature type="transmembrane region" description="Helical" evidence="1">
    <location>
        <begin position="217"/>
        <end position="237"/>
    </location>
</feature>
<comment type="caution">
    <text evidence="3">The sequence shown here is derived from an EMBL/GenBank/DDBJ whole genome shotgun (WGS) entry which is preliminary data.</text>
</comment>
<evidence type="ECO:0000313" key="4">
    <source>
        <dbReference type="Proteomes" id="UP000094296"/>
    </source>
</evidence>
<name>A0A1E5G4S1_9FIRM</name>
<keyword evidence="4" id="KW-1185">Reference proteome</keyword>
<feature type="signal peptide" evidence="2">
    <location>
        <begin position="1"/>
        <end position="23"/>
    </location>
</feature>
<feature type="transmembrane region" description="Helical" evidence="1">
    <location>
        <begin position="191"/>
        <end position="210"/>
    </location>
</feature>
<feature type="chain" id="PRO_5009177064" description="YibE/F family protein" evidence="2">
    <location>
        <begin position="24"/>
        <end position="404"/>
    </location>
</feature>
<dbReference type="PANTHER" id="PTHR41771:SF1">
    <property type="entry name" value="MEMBRANE PROTEIN"/>
    <property type="match status" value="1"/>
</dbReference>
<keyword evidence="2" id="KW-0732">Signal</keyword>
<feature type="transmembrane region" description="Helical" evidence="1">
    <location>
        <begin position="268"/>
        <end position="292"/>
    </location>
</feature>
<organism evidence="3 4">
    <name type="scientific">Desulfuribacillus alkaliarsenatis</name>
    <dbReference type="NCBI Taxonomy" id="766136"/>
    <lineage>
        <taxon>Bacteria</taxon>
        <taxon>Bacillati</taxon>
        <taxon>Bacillota</taxon>
        <taxon>Desulfuribacillia</taxon>
        <taxon>Desulfuribacillales</taxon>
        <taxon>Desulfuribacillaceae</taxon>
        <taxon>Desulfuribacillus</taxon>
    </lineage>
</organism>
<keyword evidence="1" id="KW-0812">Transmembrane</keyword>
<evidence type="ECO:0000256" key="1">
    <source>
        <dbReference type="SAM" id="Phobius"/>
    </source>
</evidence>
<dbReference type="AlphaFoldDB" id="A0A1E5G4S1"/>
<reference evidence="3 4" key="1">
    <citation type="submission" date="2016-09" db="EMBL/GenBank/DDBJ databases">
        <title>Draft genome sequence for the type strain of Desulfuribacillus alkaliarsenatis AHT28, an obligately anaerobic, sulfidogenic bacterium isolated from Russian soda lake sediments.</title>
        <authorList>
            <person name="Abin C.A."/>
            <person name="Hollibaugh J.T."/>
        </authorList>
    </citation>
    <scope>NUCLEOTIDE SEQUENCE [LARGE SCALE GENOMIC DNA]</scope>
    <source>
        <strain evidence="3 4">AHT28</strain>
    </source>
</reference>
<dbReference type="EMBL" id="MIJE01000001">
    <property type="protein sequence ID" value="OEF98177.1"/>
    <property type="molecule type" value="Genomic_DNA"/>
</dbReference>
<gene>
    <name evidence="3" type="ORF">BHF68_00355</name>
</gene>
<feature type="transmembrane region" description="Helical" evidence="1">
    <location>
        <begin position="165"/>
        <end position="185"/>
    </location>
</feature>
<dbReference type="Pfam" id="PF07907">
    <property type="entry name" value="YibE_F"/>
    <property type="match status" value="1"/>
</dbReference>
<accession>A0A1E5G4S1</accession>
<dbReference type="Proteomes" id="UP000094296">
    <property type="component" value="Unassembled WGS sequence"/>
</dbReference>
<keyword evidence="1" id="KW-1133">Transmembrane helix</keyword>
<evidence type="ECO:0000313" key="3">
    <source>
        <dbReference type="EMBL" id="OEF98177.1"/>
    </source>
</evidence>
<evidence type="ECO:0000256" key="2">
    <source>
        <dbReference type="SAM" id="SignalP"/>
    </source>
</evidence>